<feature type="chain" id="PRO_5010745597" evidence="1">
    <location>
        <begin position="23"/>
        <end position="155"/>
    </location>
</feature>
<evidence type="ECO:0000313" key="4">
    <source>
        <dbReference type="RefSeq" id="XP_018318453.1"/>
    </source>
</evidence>
<evidence type="ECO:0000259" key="2">
    <source>
        <dbReference type="PROSITE" id="PS51465"/>
    </source>
</evidence>
<organism evidence="3 4">
    <name type="scientific">Agrilus planipennis</name>
    <name type="common">Emerald ash borer</name>
    <name type="synonym">Agrilus marcopoli</name>
    <dbReference type="NCBI Taxonomy" id="224129"/>
    <lineage>
        <taxon>Eukaryota</taxon>
        <taxon>Metazoa</taxon>
        <taxon>Ecdysozoa</taxon>
        <taxon>Arthropoda</taxon>
        <taxon>Hexapoda</taxon>
        <taxon>Insecta</taxon>
        <taxon>Pterygota</taxon>
        <taxon>Neoptera</taxon>
        <taxon>Endopterygota</taxon>
        <taxon>Coleoptera</taxon>
        <taxon>Polyphaga</taxon>
        <taxon>Elateriformia</taxon>
        <taxon>Buprestoidea</taxon>
        <taxon>Buprestidae</taxon>
        <taxon>Agrilinae</taxon>
        <taxon>Agrilus</taxon>
    </lineage>
</organism>
<dbReference type="AlphaFoldDB" id="A0A1W4WEB5"/>
<dbReference type="Gene3D" id="3.30.60.30">
    <property type="match status" value="1"/>
</dbReference>
<gene>
    <name evidence="4" type="primary">LOC108732259</name>
</gene>
<dbReference type="GeneID" id="108732259"/>
<dbReference type="InterPro" id="IPR002350">
    <property type="entry name" value="Kazal_dom"/>
</dbReference>
<protein>
    <submittedName>
        <fullName evidence="4">Uncharacterized protein LOC108732259</fullName>
    </submittedName>
</protein>
<dbReference type="STRING" id="224129.A0A1W4WEB5"/>
<feature type="domain" description="Kazal-like" evidence="2">
    <location>
        <begin position="88"/>
        <end position="143"/>
    </location>
</feature>
<dbReference type="InterPro" id="IPR036058">
    <property type="entry name" value="Kazal_dom_sf"/>
</dbReference>
<dbReference type="Proteomes" id="UP000192223">
    <property type="component" value="Unplaced"/>
</dbReference>
<dbReference type="RefSeq" id="XP_018318453.1">
    <property type="nucleotide sequence ID" value="XM_018462951.1"/>
</dbReference>
<sequence>MKIISTLLLVAFMAMSWSYGEAQNCKNCMGSTGKVICGLNMVTGEMVTFQNKCWMDRYTCLVGMEHRHLDDGLCPVTKSMSYGETETLDQAKACSTCSRNFKPLCGHDEKGNKKTFSSACALNRHNCLTGDDYKILKKGSCYSGESNKNLLVKLN</sequence>
<name>A0A1W4WEB5_AGRPL</name>
<dbReference type="SUPFAM" id="SSF100895">
    <property type="entry name" value="Kazal-type serine protease inhibitors"/>
    <property type="match status" value="1"/>
</dbReference>
<dbReference type="InParanoid" id="A0A1W4WEB5"/>
<proteinExistence type="predicted"/>
<dbReference type="PROSITE" id="PS51465">
    <property type="entry name" value="KAZAL_2"/>
    <property type="match status" value="1"/>
</dbReference>
<dbReference type="CDD" id="cd00104">
    <property type="entry name" value="KAZAL_FS"/>
    <property type="match status" value="1"/>
</dbReference>
<keyword evidence="3" id="KW-1185">Reference proteome</keyword>
<dbReference type="KEGG" id="apln:108732259"/>
<keyword evidence="1" id="KW-0732">Signal</keyword>
<evidence type="ECO:0000256" key="1">
    <source>
        <dbReference type="SAM" id="SignalP"/>
    </source>
</evidence>
<dbReference type="Pfam" id="PF07648">
    <property type="entry name" value="Kazal_2"/>
    <property type="match status" value="2"/>
</dbReference>
<dbReference type="OrthoDB" id="6893063at2759"/>
<dbReference type="SMART" id="SM00280">
    <property type="entry name" value="KAZAL"/>
    <property type="match status" value="1"/>
</dbReference>
<evidence type="ECO:0000313" key="3">
    <source>
        <dbReference type="Proteomes" id="UP000192223"/>
    </source>
</evidence>
<reference evidence="4" key="1">
    <citation type="submission" date="2025-08" db="UniProtKB">
        <authorList>
            <consortium name="RefSeq"/>
        </authorList>
    </citation>
    <scope>IDENTIFICATION</scope>
    <source>
        <tissue evidence="4">Entire body</tissue>
    </source>
</reference>
<accession>A0A1W4WEB5</accession>
<feature type="signal peptide" evidence="1">
    <location>
        <begin position="1"/>
        <end position="22"/>
    </location>
</feature>